<protein>
    <submittedName>
        <fullName evidence="2">Uncharacterized protein</fullName>
    </submittedName>
</protein>
<evidence type="ECO:0000313" key="2">
    <source>
        <dbReference type="EMBL" id="QQP50024.1"/>
    </source>
</evidence>
<dbReference type="Proteomes" id="UP000595437">
    <property type="component" value="Chromosome 7"/>
</dbReference>
<accession>A0A7T8HHG4</accession>
<evidence type="ECO:0000313" key="3">
    <source>
        <dbReference type="Proteomes" id="UP000595437"/>
    </source>
</evidence>
<dbReference type="EMBL" id="CP045896">
    <property type="protein sequence ID" value="QQP50024.1"/>
    <property type="molecule type" value="Genomic_DNA"/>
</dbReference>
<reference evidence="3" key="1">
    <citation type="submission" date="2021-01" db="EMBL/GenBank/DDBJ databases">
        <title>Caligus Genome Assembly.</title>
        <authorList>
            <person name="Gallardo-Escarate C."/>
        </authorList>
    </citation>
    <scope>NUCLEOTIDE SEQUENCE [LARGE SCALE GENOMIC DNA]</scope>
</reference>
<feature type="region of interest" description="Disordered" evidence="1">
    <location>
        <begin position="27"/>
        <end position="51"/>
    </location>
</feature>
<proteinExistence type="predicted"/>
<dbReference type="AlphaFoldDB" id="A0A7T8HHG4"/>
<keyword evidence="3" id="KW-1185">Reference proteome</keyword>
<name>A0A7T8HHG4_CALRO</name>
<evidence type="ECO:0000256" key="1">
    <source>
        <dbReference type="SAM" id="MobiDB-lite"/>
    </source>
</evidence>
<organism evidence="2 3">
    <name type="scientific">Caligus rogercresseyi</name>
    <name type="common">Sea louse</name>
    <dbReference type="NCBI Taxonomy" id="217165"/>
    <lineage>
        <taxon>Eukaryota</taxon>
        <taxon>Metazoa</taxon>
        <taxon>Ecdysozoa</taxon>
        <taxon>Arthropoda</taxon>
        <taxon>Crustacea</taxon>
        <taxon>Multicrustacea</taxon>
        <taxon>Hexanauplia</taxon>
        <taxon>Copepoda</taxon>
        <taxon>Siphonostomatoida</taxon>
        <taxon>Caligidae</taxon>
        <taxon>Caligus</taxon>
    </lineage>
</organism>
<sequence>MKSTEVLGLDEVPVSVLKNGVEQGYSMAARGPDGGPDAGQMRPDTAQMRPT</sequence>
<gene>
    <name evidence="2" type="ORF">FKW44_010880</name>
</gene>